<feature type="compositionally biased region" description="Low complexity" evidence="1">
    <location>
        <begin position="122"/>
        <end position="132"/>
    </location>
</feature>
<feature type="region of interest" description="Disordered" evidence="1">
    <location>
        <begin position="546"/>
        <end position="582"/>
    </location>
</feature>
<evidence type="ECO:0000256" key="3">
    <source>
        <dbReference type="SAM" id="SignalP"/>
    </source>
</evidence>
<keyword evidence="2" id="KW-1133">Transmembrane helix</keyword>
<sequence>MSAAARLSSLLALLASAHALPLAVVPESESSPLVIAYILAPFPILAAVKLLYLRLRKSQTIHAQDHHQTAEQKPAQLSSQHKANLSLTLILAGYLVGFLGSPHWETRIKCRADKVKRKSKHLSGSSNHSSTSRIGDAVDSSSTTGQGTSFHTTRTSAYHSSPQHSRADSRSVSWLDMRSPVLSPALGGDITSCASIHPSSPACSRYPAMPPLPPVAHISAPGVCLSGGSPSPTLMQIMEPVLSSWYDEDDESNQNSSQDKPGNTGPSASQTRSANESHSTAQSRKPSSSQAGATNATASSFETPPTSPNSDYALSDVPILMPGHFSSSVASLKDISRDSLIVSIFEAPLVPVPIPIYSVPPRARACDLVLDNWHVDPGLKTSSSLKALAHPGPSRSPKTFDSIFDVLAAERTPLTQTTRPLNVPFRASTSPASSSSLPTIPSYASEVVARALQSPTKAALAQRRQSASPPLGPSPLRQSVLLDVPASASLLSLSGSSISLCVRTSISLSSHSRGSWELDDLVRDGQLDVDAVSAVLGLGLSRESSRRSSRAEVYDEDEGQVSGEADSSGDSSDSSGMGWGRARESGTTTLMLRTPGAPLCAIPEETDDITELWGRDPEMLSQEAGLRGLERFAEDAEMREQSVGEVSIWEEEGSWRDSVSYRDSIGLAS</sequence>
<organism evidence="4 5">
    <name type="scientific">Obba rivulosa</name>
    <dbReference type="NCBI Taxonomy" id="1052685"/>
    <lineage>
        <taxon>Eukaryota</taxon>
        <taxon>Fungi</taxon>
        <taxon>Dikarya</taxon>
        <taxon>Basidiomycota</taxon>
        <taxon>Agaricomycotina</taxon>
        <taxon>Agaricomycetes</taxon>
        <taxon>Polyporales</taxon>
        <taxon>Gelatoporiaceae</taxon>
        <taxon>Obba</taxon>
    </lineage>
</organism>
<accession>A0A8E2AN57</accession>
<evidence type="ECO:0008006" key="6">
    <source>
        <dbReference type="Google" id="ProtNLM"/>
    </source>
</evidence>
<reference evidence="4 5" key="1">
    <citation type="submission" date="2016-07" db="EMBL/GenBank/DDBJ databases">
        <title>Draft genome of the white-rot fungus Obba rivulosa 3A-2.</title>
        <authorList>
            <consortium name="DOE Joint Genome Institute"/>
            <person name="Miettinen O."/>
            <person name="Riley R."/>
            <person name="Acob R."/>
            <person name="Barry K."/>
            <person name="Cullen D."/>
            <person name="De Vries R."/>
            <person name="Hainaut M."/>
            <person name="Hatakka A."/>
            <person name="Henrissat B."/>
            <person name="Hilden K."/>
            <person name="Kuo R."/>
            <person name="Labutti K."/>
            <person name="Lipzen A."/>
            <person name="Makela M.R."/>
            <person name="Sandor L."/>
            <person name="Spatafora J.W."/>
            <person name="Grigoriev I.V."/>
            <person name="Hibbett D.S."/>
        </authorList>
    </citation>
    <scope>NUCLEOTIDE SEQUENCE [LARGE SCALE GENOMIC DNA]</scope>
    <source>
        <strain evidence="4 5">3A-2</strain>
    </source>
</reference>
<dbReference type="Proteomes" id="UP000250043">
    <property type="component" value="Unassembled WGS sequence"/>
</dbReference>
<feature type="chain" id="PRO_5034786568" description="Proteophosphoglycan ppg4" evidence="3">
    <location>
        <begin position="20"/>
        <end position="669"/>
    </location>
</feature>
<feature type="signal peptide" evidence="3">
    <location>
        <begin position="1"/>
        <end position="19"/>
    </location>
</feature>
<protein>
    <recommendedName>
        <fullName evidence="6">Proteophosphoglycan ppg4</fullName>
    </recommendedName>
</protein>
<dbReference type="OrthoDB" id="2802804at2759"/>
<evidence type="ECO:0000313" key="4">
    <source>
        <dbReference type="EMBL" id="OCH87591.1"/>
    </source>
</evidence>
<keyword evidence="5" id="KW-1185">Reference proteome</keyword>
<keyword evidence="3" id="KW-0732">Signal</keyword>
<evidence type="ECO:0000256" key="2">
    <source>
        <dbReference type="SAM" id="Phobius"/>
    </source>
</evidence>
<name>A0A8E2AN57_9APHY</name>
<feature type="transmembrane region" description="Helical" evidence="2">
    <location>
        <begin position="35"/>
        <end position="52"/>
    </location>
</feature>
<proteinExistence type="predicted"/>
<feature type="transmembrane region" description="Helical" evidence="2">
    <location>
        <begin position="83"/>
        <end position="104"/>
    </location>
</feature>
<keyword evidence="2" id="KW-0472">Membrane</keyword>
<feature type="region of interest" description="Disordered" evidence="1">
    <location>
        <begin position="247"/>
        <end position="310"/>
    </location>
</feature>
<dbReference type="AlphaFoldDB" id="A0A8E2AN57"/>
<feature type="compositionally biased region" description="Low complexity" evidence="1">
    <location>
        <begin position="562"/>
        <end position="576"/>
    </location>
</feature>
<keyword evidence="2" id="KW-0812">Transmembrane</keyword>
<gene>
    <name evidence="4" type="ORF">OBBRIDRAFT_889679</name>
</gene>
<feature type="compositionally biased region" description="Polar residues" evidence="1">
    <location>
        <begin position="253"/>
        <end position="310"/>
    </location>
</feature>
<evidence type="ECO:0000256" key="1">
    <source>
        <dbReference type="SAM" id="MobiDB-lite"/>
    </source>
</evidence>
<feature type="region of interest" description="Disordered" evidence="1">
    <location>
        <begin position="115"/>
        <end position="172"/>
    </location>
</feature>
<dbReference type="EMBL" id="KV722480">
    <property type="protein sequence ID" value="OCH87591.1"/>
    <property type="molecule type" value="Genomic_DNA"/>
</dbReference>
<feature type="compositionally biased region" description="Polar residues" evidence="1">
    <location>
        <begin position="139"/>
        <end position="164"/>
    </location>
</feature>
<evidence type="ECO:0000313" key="5">
    <source>
        <dbReference type="Proteomes" id="UP000250043"/>
    </source>
</evidence>